<sequence>MNNNFYYEDGQGKILEEQGNDAVDWEEEVDPYNLCTLLTLSQYRAFQSRFPTEDIEELDVQIKELSKELSQGETSGKKIKLWKAAPSGRKANIEPRTAQIWA</sequence>
<dbReference type="EMBL" id="BAABUK010000029">
    <property type="protein sequence ID" value="GAA5816025.1"/>
    <property type="molecule type" value="Genomic_DNA"/>
</dbReference>
<proteinExistence type="predicted"/>
<evidence type="ECO:0000313" key="1">
    <source>
        <dbReference type="EMBL" id="GAA5816025.1"/>
    </source>
</evidence>
<keyword evidence="2" id="KW-1185">Reference proteome</keyword>
<gene>
    <name evidence="1" type="ORF">MFLAVUS_009547</name>
</gene>
<reference evidence="1 2" key="1">
    <citation type="submission" date="2024-04" db="EMBL/GenBank/DDBJ databases">
        <title>genome sequences of Mucor flavus KT1a and Helicostylum pulchrum KT1b strains isolated from the surface of a dry-aged beef.</title>
        <authorList>
            <person name="Toyotome T."/>
            <person name="Hosono M."/>
            <person name="Torimaru M."/>
            <person name="Fukuda K."/>
            <person name="Mikami N."/>
        </authorList>
    </citation>
    <scope>NUCLEOTIDE SEQUENCE [LARGE SCALE GENOMIC DNA]</scope>
    <source>
        <strain evidence="1 2">KT1a</strain>
    </source>
</reference>
<comment type="caution">
    <text evidence="1">The sequence shown here is derived from an EMBL/GenBank/DDBJ whole genome shotgun (WGS) entry which is preliminary data.</text>
</comment>
<organism evidence="1 2">
    <name type="scientific">Mucor flavus</name>
    <dbReference type="NCBI Taxonomy" id="439312"/>
    <lineage>
        <taxon>Eukaryota</taxon>
        <taxon>Fungi</taxon>
        <taxon>Fungi incertae sedis</taxon>
        <taxon>Mucoromycota</taxon>
        <taxon>Mucoromycotina</taxon>
        <taxon>Mucoromycetes</taxon>
        <taxon>Mucorales</taxon>
        <taxon>Mucorineae</taxon>
        <taxon>Mucoraceae</taxon>
        <taxon>Mucor</taxon>
    </lineage>
</organism>
<name>A0ABP9ZA75_9FUNG</name>
<dbReference type="Proteomes" id="UP001473302">
    <property type="component" value="Unassembled WGS sequence"/>
</dbReference>
<evidence type="ECO:0000313" key="2">
    <source>
        <dbReference type="Proteomes" id="UP001473302"/>
    </source>
</evidence>
<protein>
    <submittedName>
        <fullName evidence="1">Uncharacterized protein</fullName>
    </submittedName>
</protein>
<accession>A0ABP9ZA75</accession>